<feature type="region of interest" description="Disordered" evidence="1">
    <location>
        <begin position="1"/>
        <end position="25"/>
    </location>
</feature>
<dbReference type="Proteomes" id="UP000245778">
    <property type="component" value="Unassembled WGS sequence"/>
</dbReference>
<evidence type="ECO:0000313" key="4">
    <source>
        <dbReference type="Proteomes" id="UP000245778"/>
    </source>
</evidence>
<dbReference type="PANTHER" id="PTHR36450:SF1">
    <property type="entry name" value="THIOREDOXIN"/>
    <property type="match status" value="1"/>
</dbReference>
<evidence type="ECO:0000313" key="3">
    <source>
        <dbReference type="EMBL" id="PVY59802.1"/>
    </source>
</evidence>
<name>A0A2U1CFX2_9FIRM</name>
<dbReference type="EMBL" id="QEKK01000001">
    <property type="protein sequence ID" value="PVY59802.1"/>
    <property type="molecule type" value="Genomic_DNA"/>
</dbReference>
<reference evidence="3 4" key="1">
    <citation type="submission" date="2018-04" db="EMBL/GenBank/DDBJ databases">
        <title>Genomic Encyclopedia of Type Strains, Phase IV (KMG-IV): sequencing the most valuable type-strain genomes for metagenomic binning, comparative biology and taxonomic classification.</title>
        <authorList>
            <person name="Goeker M."/>
        </authorList>
    </citation>
    <scope>NUCLEOTIDE SEQUENCE [LARGE SCALE GENOMIC DNA]</scope>
    <source>
        <strain evidence="3 4">DSM 26588</strain>
    </source>
</reference>
<protein>
    <submittedName>
        <fullName evidence="3">Small redox-active disulfide protein 2</fullName>
    </submittedName>
</protein>
<dbReference type="OrthoDB" id="9800630at2"/>
<evidence type="ECO:0000256" key="1">
    <source>
        <dbReference type="SAM" id="MobiDB-lite"/>
    </source>
</evidence>
<dbReference type="InterPro" id="IPR012336">
    <property type="entry name" value="Thioredoxin-like_fold"/>
</dbReference>
<dbReference type="InterPro" id="IPR005243">
    <property type="entry name" value="THIRX-like_proc"/>
</dbReference>
<dbReference type="RefSeq" id="WP_075705151.1">
    <property type="nucleotide sequence ID" value="NZ_CAMREZ010000006.1"/>
</dbReference>
<proteinExistence type="predicted"/>
<dbReference type="GeneID" id="93227951"/>
<sequence length="105" mass="11057">MELFKKKRAETNTRRCEGSGAGRASAGIKVLGSGCAKCNALEASVRAALTELGMDAAVDHVTDFAQIASYGVMTTPALVVDGQVVSCGRVLKKEEAKELIQRARS</sequence>
<gene>
    <name evidence="3" type="ORF">C7373_101316</name>
</gene>
<dbReference type="Gene3D" id="3.40.30.10">
    <property type="entry name" value="Glutaredoxin"/>
    <property type="match status" value="1"/>
</dbReference>
<dbReference type="AlphaFoldDB" id="A0A2U1CFX2"/>
<dbReference type="SUPFAM" id="SSF52833">
    <property type="entry name" value="Thioredoxin-like"/>
    <property type="match status" value="1"/>
</dbReference>
<feature type="domain" description="Thioredoxin-like fold" evidence="2">
    <location>
        <begin position="28"/>
        <end position="101"/>
    </location>
</feature>
<comment type="caution">
    <text evidence="3">The sequence shown here is derived from an EMBL/GenBank/DDBJ whole genome shotgun (WGS) entry which is preliminary data.</text>
</comment>
<accession>A0A2U1CFX2</accession>
<dbReference type="PANTHER" id="PTHR36450">
    <property type="entry name" value="THIOREDOXIN"/>
    <property type="match status" value="1"/>
</dbReference>
<evidence type="ECO:0000259" key="2">
    <source>
        <dbReference type="Pfam" id="PF13192"/>
    </source>
</evidence>
<dbReference type="InterPro" id="IPR036249">
    <property type="entry name" value="Thioredoxin-like_sf"/>
</dbReference>
<dbReference type="NCBIfam" id="TIGR00412">
    <property type="entry name" value="redox_disulf_2"/>
    <property type="match status" value="1"/>
</dbReference>
<dbReference type="Pfam" id="PF13192">
    <property type="entry name" value="Thioredoxin_3"/>
    <property type="match status" value="1"/>
</dbReference>
<organism evidence="3 4">
    <name type="scientific">Intestinimonas butyriciproducens</name>
    <dbReference type="NCBI Taxonomy" id="1297617"/>
    <lineage>
        <taxon>Bacteria</taxon>
        <taxon>Bacillati</taxon>
        <taxon>Bacillota</taxon>
        <taxon>Clostridia</taxon>
        <taxon>Eubacteriales</taxon>
        <taxon>Intestinimonas</taxon>
    </lineage>
</organism>